<dbReference type="PANTHER" id="PTHR11608">
    <property type="entry name" value="BIFUNCTIONAL PROTEIN PYRR"/>
    <property type="match status" value="1"/>
</dbReference>
<proteinExistence type="inferred from homology"/>
<feature type="domain" description="Phosphoribosyltransferase" evidence="4">
    <location>
        <begin position="3"/>
        <end position="159"/>
    </location>
</feature>
<dbReference type="InterPro" id="IPR050137">
    <property type="entry name" value="PyrR_bifunctional"/>
</dbReference>
<name>A0A5P2FYG5_9BACT</name>
<dbReference type="AlphaFoldDB" id="A0A5P2FYG5"/>
<dbReference type="InterPro" id="IPR029057">
    <property type="entry name" value="PRTase-like"/>
</dbReference>
<gene>
    <name evidence="5" type="primary">pyrR</name>
    <name evidence="5" type="ORF">E0W69_005925</name>
</gene>
<dbReference type="RefSeq" id="WP_131329112.1">
    <property type="nucleotide sequence ID" value="NZ_CP044016.1"/>
</dbReference>
<dbReference type="Proteomes" id="UP000292424">
    <property type="component" value="Chromosome"/>
</dbReference>
<dbReference type="NCBIfam" id="NF003549">
    <property type="entry name" value="PRK05205.1-5"/>
    <property type="match status" value="1"/>
</dbReference>
<evidence type="ECO:0000256" key="3">
    <source>
        <dbReference type="ARBA" id="ARBA00023163"/>
    </source>
</evidence>
<dbReference type="CDD" id="cd06223">
    <property type="entry name" value="PRTases_typeI"/>
    <property type="match status" value="1"/>
</dbReference>
<evidence type="ECO:0000256" key="1">
    <source>
        <dbReference type="ARBA" id="ARBA00005565"/>
    </source>
</evidence>
<dbReference type="GO" id="GO:0004845">
    <property type="term" value="F:uracil phosphoribosyltransferase activity"/>
    <property type="evidence" value="ECO:0007669"/>
    <property type="project" value="UniProtKB-EC"/>
</dbReference>
<dbReference type="OrthoDB" id="9802227at2"/>
<accession>A0A5P2FYG5</accession>
<keyword evidence="6" id="KW-1185">Reference proteome</keyword>
<dbReference type="PANTHER" id="PTHR11608:SF0">
    <property type="entry name" value="BIFUNCTIONAL PROTEIN PYRR"/>
    <property type="match status" value="1"/>
</dbReference>
<reference evidence="5 6" key="1">
    <citation type="submission" date="2019-09" db="EMBL/GenBank/DDBJ databases">
        <title>Complete genome sequence of Arachidicoccus sp. B3-10 isolated from apple orchard soil.</title>
        <authorList>
            <person name="Kim H.S."/>
            <person name="Han K.-I."/>
            <person name="Suh M.K."/>
            <person name="Lee K.C."/>
            <person name="Eom M.K."/>
            <person name="Kim J.-S."/>
            <person name="Kang S.W."/>
            <person name="Sin Y."/>
            <person name="Lee J.-S."/>
        </authorList>
    </citation>
    <scope>NUCLEOTIDE SEQUENCE [LARGE SCALE GENOMIC DNA]</scope>
    <source>
        <strain evidence="5 6">B3-10</strain>
    </source>
</reference>
<sequence>MSTQSILSNNQIKLSLKRLAHQILENHINLENTVLIGLQPRGIFVSDKIVEEIGSLISRDQIKYGKLDITFYRDDVRNELHIANKTEINFSLENKNVILIDDVLWTGRTIRAALDAIIDFGRPKKVELCVLIDRRFNRELPIQADYVGRTIDSYFSQKVKVLWEGQNNAVSDGVILEG</sequence>
<keyword evidence="2" id="KW-0805">Transcription regulation</keyword>
<dbReference type="KEGG" id="arac:E0W69_005925"/>
<dbReference type="EMBL" id="CP044016">
    <property type="protein sequence ID" value="QES88225.1"/>
    <property type="molecule type" value="Genomic_DNA"/>
</dbReference>
<evidence type="ECO:0000313" key="5">
    <source>
        <dbReference type="EMBL" id="QES88225.1"/>
    </source>
</evidence>
<dbReference type="EC" id="2.4.2.9" evidence="5"/>
<protein>
    <submittedName>
        <fullName evidence="5">Bifunctional pyr operon transcriptional regulator/uracil phosphoribosyltransferase PyrR</fullName>
        <ecNumber evidence="5">2.4.2.9</ecNumber>
    </submittedName>
</protein>
<evidence type="ECO:0000313" key="6">
    <source>
        <dbReference type="Proteomes" id="UP000292424"/>
    </source>
</evidence>
<keyword evidence="5" id="KW-0808">Transferase</keyword>
<keyword evidence="5" id="KW-0328">Glycosyltransferase</keyword>
<dbReference type="InterPro" id="IPR000836">
    <property type="entry name" value="PRTase_dom"/>
</dbReference>
<comment type="similarity">
    <text evidence="1">Belongs to the purine/pyrimidine phosphoribosyltransferase family. PyrR subfamily.</text>
</comment>
<dbReference type="SUPFAM" id="SSF53271">
    <property type="entry name" value="PRTase-like"/>
    <property type="match status" value="1"/>
</dbReference>
<dbReference type="Pfam" id="PF00156">
    <property type="entry name" value="Pribosyltran"/>
    <property type="match status" value="1"/>
</dbReference>
<evidence type="ECO:0000259" key="4">
    <source>
        <dbReference type="Pfam" id="PF00156"/>
    </source>
</evidence>
<evidence type="ECO:0000256" key="2">
    <source>
        <dbReference type="ARBA" id="ARBA00023015"/>
    </source>
</evidence>
<keyword evidence="3" id="KW-0804">Transcription</keyword>
<dbReference type="Gene3D" id="3.40.50.2020">
    <property type="match status" value="1"/>
</dbReference>
<dbReference type="FunFam" id="3.40.50.2020:FF:000020">
    <property type="entry name" value="Bifunctional protein PyrR"/>
    <property type="match status" value="1"/>
</dbReference>
<organism evidence="5 6">
    <name type="scientific">Rhizosphaericola mali</name>
    <dbReference type="NCBI Taxonomy" id="2545455"/>
    <lineage>
        <taxon>Bacteria</taxon>
        <taxon>Pseudomonadati</taxon>
        <taxon>Bacteroidota</taxon>
        <taxon>Chitinophagia</taxon>
        <taxon>Chitinophagales</taxon>
        <taxon>Chitinophagaceae</taxon>
        <taxon>Rhizosphaericola</taxon>
    </lineage>
</organism>